<dbReference type="Pfam" id="PF25330">
    <property type="entry name" value="C2_nem"/>
    <property type="match status" value="1"/>
</dbReference>
<dbReference type="AlphaFoldDB" id="A0AAF5PQ02"/>
<dbReference type="InterPro" id="IPR040426">
    <property type="entry name" value="C05B5.4-like"/>
</dbReference>
<organism evidence="4 5">
    <name type="scientific">Wuchereria bancrofti</name>
    <dbReference type="NCBI Taxonomy" id="6293"/>
    <lineage>
        <taxon>Eukaryota</taxon>
        <taxon>Metazoa</taxon>
        <taxon>Ecdysozoa</taxon>
        <taxon>Nematoda</taxon>
        <taxon>Chromadorea</taxon>
        <taxon>Rhabditida</taxon>
        <taxon>Spirurina</taxon>
        <taxon>Spiruromorpha</taxon>
        <taxon>Filarioidea</taxon>
        <taxon>Onchocercidae</taxon>
        <taxon>Wuchereria</taxon>
    </lineage>
</organism>
<proteinExistence type="predicted"/>
<accession>A0AAF5PQ02</accession>
<evidence type="ECO:0000256" key="2">
    <source>
        <dbReference type="SAM" id="SignalP"/>
    </source>
</evidence>
<feature type="transmembrane region" description="Helical" evidence="1">
    <location>
        <begin position="215"/>
        <end position="242"/>
    </location>
</feature>
<feature type="domain" description="C2" evidence="3">
    <location>
        <begin position="34"/>
        <end position="178"/>
    </location>
</feature>
<keyword evidence="2" id="KW-0732">Signal</keyword>
<keyword evidence="1" id="KW-0812">Transmembrane</keyword>
<dbReference type="PANTHER" id="PTHR38626">
    <property type="entry name" value="SKN-1 DEPENDENT ZYGOTIC TRANSCRIPT-RELATED"/>
    <property type="match status" value="1"/>
</dbReference>
<reference evidence="5" key="3">
    <citation type="submission" date="2024-02" db="UniProtKB">
        <authorList>
            <consortium name="WormBaseParasite"/>
        </authorList>
    </citation>
    <scope>IDENTIFICATION</scope>
    <source>
        <strain evidence="5">pt0022</strain>
    </source>
</reference>
<keyword evidence="1" id="KW-0472">Membrane</keyword>
<reference evidence="4" key="1">
    <citation type="submission" date="2015-03" db="EMBL/GenBank/DDBJ databases">
        <title>Wuchereria bancrofti Genome Sequencing Papua New Guinea Strain.</title>
        <authorList>
            <person name="Small S.T."/>
            <person name="Serre D."/>
            <person name="Zimmerman P.A."/>
        </authorList>
    </citation>
    <scope>NUCLEOTIDE SEQUENCE [LARGE SCALE GENOMIC DNA]</scope>
    <source>
        <strain evidence="4">pt0022</strain>
    </source>
</reference>
<dbReference type="Proteomes" id="UP000093561">
    <property type="component" value="Unassembled WGS sequence"/>
</dbReference>
<sequence>MIRYSVLIVLAALISRKLLIRCSPSMLVQSPVTSFWVTVEPVSVTWTKGCLASAGCDDSRLTISEWNLVSDERTSSSWSIHEFFDSSHMFVSYWNKGRPADITFNYEVVGVDPIYGFSRTCDSTQAVRVFDDKRELTFESAEQEITPATVSLQQQSDKVTLNLTGKCFNAAIIIQKYEFNCPWCSCSEGYAVVGQLSESESREFIHHVNSPSETLVHIGLMALSTIAFATSAAFSCVLIAYLRERRSNFRKSVAKCSMKCCNNNSTIRRRHQTTSHKKRLTNIEISRYQPRNDCPTLIPHRMENNHCGTVTGNVSSCHIVANDWNTESALSDRIHRIFRDSIKELPNPVAGESFFLACCSFAVSSAHILLLIYENSNQYCSIFKILTD</sequence>
<dbReference type="PANTHER" id="PTHR38626:SF4">
    <property type="entry name" value="SKN-1 DEPENDENT ZYGOTIC TRANSCRIPT"/>
    <property type="match status" value="1"/>
</dbReference>
<dbReference type="WBParaSite" id="mrna-Wban_03790">
    <property type="protein sequence ID" value="mrna-Wban_03790"/>
    <property type="gene ID" value="Wban_03790"/>
</dbReference>
<keyword evidence="1" id="KW-1133">Transmembrane helix</keyword>
<reference evidence="4" key="2">
    <citation type="journal article" date="2016" name="Mol. Ecol.">
        <title>Population genomics of the filarial nematode parasite Wuchereria bancrofti from mosquitoes.</title>
        <authorList>
            <person name="Small S.T."/>
            <person name="Reimer L.J."/>
            <person name="Tisch D.J."/>
            <person name="King C.L."/>
            <person name="Christensen B.M."/>
            <person name="Siba P.M."/>
            <person name="Kazura J.W."/>
            <person name="Serre D."/>
            <person name="Zimmerman P.A."/>
        </authorList>
    </citation>
    <scope>NUCLEOTIDE SEQUENCE</scope>
    <source>
        <strain evidence="4">pt0022</strain>
    </source>
</reference>
<evidence type="ECO:0000313" key="4">
    <source>
        <dbReference type="Proteomes" id="UP000093561"/>
    </source>
</evidence>
<evidence type="ECO:0000313" key="5">
    <source>
        <dbReference type="WBParaSite" id="mrna-Wban_03790"/>
    </source>
</evidence>
<evidence type="ECO:0000259" key="3">
    <source>
        <dbReference type="Pfam" id="PF25330"/>
    </source>
</evidence>
<feature type="signal peptide" evidence="2">
    <location>
        <begin position="1"/>
        <end position="22"/>
    </location>
</feature>
<name>A0AAF5PQ02_WUCBA</name>
<protein>
    <recommendedName>
        <fullName evidence="3">C2 domain-containing protein</fullName>
    </recommendedName>
</protein>
<dbReference type="InterPro" id="IPR057569">
    <property type="entry name" value="C2_nem"/>
</dbReference>
<evidence type="ECO:0000256" key="1">
    <source>
        <dbReference type="SAM" id="Phobius"/>
    </source>
</evidence>
<feature type="chain" id="PRO_5042222815" description="C2 domain-containing protein" evidence="2">
    <location>
        <begin position="23"/>
        <end position="388"/>
    </location>
</feature>